<proteinExistence type="predicted"/>
<name>A0A8S5L8K4_9CAUD</name>
<reference evidence="1" key="1">
    <citation type="journal article" date="2021" name="Proc. Natl. Acad. Sci. U.S.A.">
        <title>A Catalog of Tens of Thousands of Viruses from Human Metagenomes Reveals Hidden Associations with Chronic Diseases.</title>
        <authorList>
            <person name="Tisza M.J."/>
            <person name="Buck C.B."/>
        </authorList>
    </citation>
    <scope>NUCLEOTIDE SEQUENCE</scope>
    <source>
        <strain evidence="1">CtjfQ5</strain>
    </source>
</reference>
<evidence type="ECO:0000313" key="1">
    <source>
        <dbReference type="EMBL" id="DAD66231.1"/>
    </source>
</evidence>
<keyword evidence="1" id="KW-0675">Receptor</keyword>
<dbReference type="EMBL" id="BK014655">
    <property type="protein sequence ID" value="DAD66231.1"/>
    <property type="molecule type" value="Genomic_DNA"/>
</dbReference>
<protein>
    <submittedName>
        <fullName evidence="1">TNF receptor-associated factor 6</fullName>
    </submittedName>
</protein>
<accession>A0A8S5L8K4</accession>
<sequence>MEMTELIERAKRNIWEALGDYGRYTSQTSVLDDCTESFVSQLASDSCHAKQGLRELFSKSPVWDVELDALVINGTRTHDPDPDRIYALGTEILHEAIYHSDTQKAHTILDALRFFYDNGSEEPGIEAIKRLAPKAYAPNKKKSRVFKALCQTLGVADETAGSEFQRLYAQFADELTSKKIGFKLYVSINPAHFLTMSNPKGDRRGSTLTSCHSLNSTEYEYNNGCTGYARDEVTFIAFTVADPTDRETLNNRKTTRQIFAYKPGNGLLLQSRMYNTSGGVYGASENSKLYRDLIQREISMLENVPNLWKTYPTVGEKSFCVERGDGFGGYPDWEYENFDGKVSIRADHVDDFKSLVVGTWGLCVSCGCEISNGVYCDDCNSGSHGEYYCECCEQYFDDELYSVRDRRGNWIEVCEDCRDENYTYCDCCEEYWPNECVTEIDGTYYCDSCRDEYCSYCEECDEFHRSDNMTRAINSCGDEVYVCEDCLDQLYERCEDCGEYHIREDCFRLTKADGDTVYVCESCMENHMSCPHCDSLIDVCEDGTCPECGAVIEEKEEVETA</sequence>
<organism evidence="1">
    <name type="scientific">Siphoviridae sp. ctjfQ5</name>
    <dbReference type="NCBI Taxonomy" id="2823594"/>
    <lineage>
        <taxon>Viruses</taxon>
        <taxon>Duplodnaviria</taxon>
        <taxon>Heunggongvirae</taxon>
        <taxon>Uroviricota</taxon>
        <taxon>Caudoviricetes</taxon>
    </lineage>
</organism>